<dbReference type="AlphaFoldDB" id="Q5V9K4"/>
<evidence type="ECO:0000313" key="1">
    <source>
        <dbReference type="EMBL" id="AAT85000.1"/>
    </source>
</evidence>
<gene>
    <name evidence="1" type="ORF">kc07</name>
</gene>
<accession>Q5V9K4</accession>
<protein>
    <submittedName>
        <fullName evidence="1">Uncharacterized protein</fullName>
    </submittedName>
</protein>
<sequence length="143" mass="16372">MKGGKMARLIQQICAESPRVGSLATHLYDEISSLACRSPNVYISYNIIFDIANSHKEFNSECDELDVFSAIQVLCNPGVDFLKLNYQFIDDIYGTFEVSIADVIDAEKSHFLEHPYTGELVENYKEFVFPFYTVKYECKKGDR</sequence>
<dbReference type="EMBL" id="AY578793">
    <property type="protein sequence ID" value="AAT85000.1"/>
    <property type="molecule type" value="Genomic_DNA"/>
</dbReference>
<dbReference type="RefSeq" id="WP_023282488.1">
    <property type="nucleotide sequence ID" value="NZ_JBOIPH010000020.1"/>
</dbReference>
<reference evidence="1" key="2">
    <citation type="journal article" date="2005" name="J. Mol. Evol.">
        <title>Phage associated bacteriocins reveal a novel mechanism for bacteriocin diversification in Klebsiella.</title>
        <authorList>
            <person name="Chavan M."/>
            <person name="Rafi H."/>
            <person name="Wertz J."/>
            <person name="Goldstone C."/>
            <person name="Riley M.A."/>
        </authorList>
    </citation>
    <scope>NUCLEOTIDE SEQUENCE</scope>
</reference>
<proteinExistence type="predicted"/>
<name>Q5V9K4_KLEPN</name>
<reference evidence="1" key="1">
    <citation type="submission" date="2004-03" db="EMBL/GenBank/DDBJ databases">
        <authorList>
            <person name="Chavan M.A."/>
            <person name="Rafi H."/>
            <person name="Wertz J.E."/>
            <person name="Goldstone C."/>
            <person name="Riley M.A."/>
        </authorList>
    </citation>
    <scope>NUCLEOTIDE SEQUENCE</scope>
</reference>
<organism evidence="1">
    <name type="scientific">Klebsiella pneumoniae</name>
    <dbReference type="NCBI Taxonomy" id="573"/>
    <lineage>
        <taxon>Bacteria</taxon>
        <taxon>Pseudomonadati</taxon>
        <taxon>Pseudomonadota</taxon>
        <taxon>Gammaproteobacteria</taxon>
        <taxon>Enterobacterales</taxon>
        <taxon>Enterobacteriaceae</taxon>
        <taxon>Klebsiella/Raoultella group</taxon>
        <taxon>Klebsiella</taxon>
        <taxon>Klebsiella pneumoniae complex</taxon>
    </lineage>
</organism>